<dbReference type="EMBL" id="AP018694">
    <property type="protein sequence ID" value="BBE18692.1"/>
    <property type="molecule type" value="Genomic_DNA"/>
</dbReference>
<dbReference type="AlphaFoldDB" id="A0A5K7SAV2"/>
<accession>A0A5K7SAV2</accession>
<evidence type="ECO:0000313" key="2">
    <source>
        <dbReference type="Proteomes" id="UP001193389"/>
    </source>
</evidence>
<evidence type="ECO:0000313" key="1">
    <source>
        <dbReference type="EMBL" id="BBE18692.1"/>
    </source>
</evidence>
<proteinExistence type="predicted"/>
<organism evidence="1 2">
    <name type="scientific">Aquipluma nitroreducens</name>
    <dbReference type="NCBI Taxonomy" id="2010828"/>
    <lineage>
        <taxon>Bacteria</taxon>
        <taxon>Pseudomonadati</taxon>
        <taxon>Bacteroidota</taxon>
        <taxon>Bacteroidia</taxon>
        <taxon>Marinilabiliales</taxon>
        <taxon>Prolixibacteraceae</taxon>
        <taxon>Aquipluma</taxon>
    </lineage>
</organism>
<sequence>MKIIPDKPTANDEIKLVVFDDCTYNVLSGVTRNNKTIDILKQFNSMMKWPCVMKNDTILIGKLPEGTYIVNYKLLDTSTQVTNPISISFSFSLPVSK</sequence>
<dbReference type="KEGG" id="anf:AQPE_2856"/>
<reference evidence="1" key="1">
    <citation type="journal article" date="2020" name="Int. J. Syst. Evol. Microbiol.">
        <title>Aquipluma nitroreducens gen. nov. sp. nov., a novel facultatively anaerobic bacterium isolated from a freshwater lake.</title>
        <authorList>
            <person name="Watanabe M."/>
            <person name="Kojima H."/>
            <person name="Fukui M."/>
        </authorList>
    </citation>
    <scope>NUCLEOTIDE SEQUENCE</scope>
    <source>
        <strain evidence="1">MeG22</strain>
    </source>
</reference>
<gene>
    <name evidence="1" type="ORF">AQPE_2856</name>
</gene>
<dbReference type="RefSeq" id="WP_318347005.1">
    <property type="nucleotide sequence ID" value="NZ_AP018694.1"/>
</dbReference>
<protein>
    <submittedName>
        <fullName evidence="1">Uncharacterized protein</fullName>
    </submittedName>
</protein>
<keyword evidence="2" id="KW-1185">Reference proteome</keyword>
<dbReference type="Proteomes" id="UP001193389">
    <property type="component" value="Chromosome"/>
</dbReference>
<name>A0A5K7SAV2_9BACT</name>